<comment type="subunit">
    <text evidence="7">Forms oligomers.</text>
</comment>
<dbReference type="EMBL" id="ACIO01000563">
    <property type="protein sequence ID" value="EFC96375.1"/>
    <property type="molecule type" value="Genomic_DNA"/>
</dbReference>
<accession>D3AP82</accession>
<keyword evidence="6 7" id="KW-0804">Transcription</keyword>
<organism evidence="9 10">
    <name type="scientific">Hungatella hathewayi DSM 13479</name>
    <dbReference type="NCBI Taxonomy" id="566550"/>
    <lineage>
        <taxon>Bacteria</taxon>
        <taxon>Bacillati</taxon>
        <taxon>Bacillota</taxon>
        <taxon>Clostridia</taxon>
        <taxon>Lachnospirales</taxon>
        <taxon>Lachnospiraceae</taxon>
        <taxon>Hungatella</taxon>
    </lineage>
</organism>
<dbReference type="CDD" id="cd16321">
    <property type="entry name" value="MraZ_C"/>
    <property type="match status" value="1"/>
</dbReference>
<comment type="similarity">
    <text evidence="7">Belongs to the MraZ family.</text>
</comment>
<keyword evidence="5 7" id="KW-0238">DNA-binding</keyword>
<comment type="caution">
    <text evidence="9">The sequence shown here is derived from an EMBL/GenBank/DDBJ whole genome shotgun (WGS) entry which is preliminary data.</text>
</comment>
<protein>
    <recommendedName>
        <fullName evidence="1 7">Transcriptional regulator MraZ</fullName>
    </recommendedName>
</protein>
<evidence type="ECO:0000256" key="4">
    <source>
        <dbReference type="ARBA" id="ARBA00023015"/>
    </source>
</evidence>
<evidence type="ECO:0000313" key="10">
    <source>
        <dbReference type="Proteomes" id="UP000004968"/>
    </source>
</evidence>
<evidence type="ECO:0000256" key="2">
    <source>
        <dbReference type="ARBA" id="ARBA00022490"/>
    </source>
</evidence>
<dbReference type="GO" id="GO:0005737">
    <property type="term" value="C:cytoplasm"/>
    <property type="evidence" value="ECO:0007669"/>
    <property type="project" value="UniProtKB-UniRule"/>
</dbReference>
<dbReference type="HAMAP" id="MF_01008">
    <property type="entry name" value="MraZ"/>
    <property type="match status" value="1"/>
</dbReference>
<dbReference type="InterPro" id="IPR035642">
    <property type="entry name" value="MraZ_N"/>
</dbReference>
<comment type="subcellular location">
    <subcellularLocation>
        <location evidence="7">Cytoplasm</location>
        <location evidence="7">Nucleoid</location>
    </subcellularLocation>
</comment>
<dbReference type="FunFam" id="3.40.1550.20:FF:000002">
    <property type="entry name" value="Transcriptional regulator MraZ"/>
    <property type="match status" value="1"/>
</dbReference>
<dbReference type="Pfam" id="PF02381">
    <property type="entry name" value="MraZ"/>
    <property type="match status" value="2"/>
</dbReference>
<evidence type="ECO:0000256" key="1">
    <source>
        <dbReference type="ARBA" id="ARBA00013860"/>
    </source>
</evidence>
<evidence type="ECO:0000259" key="8">
    <source>
        <dbReference type="PROSITE" id="PS51740"/>
    </source>
</evidence>
<reference evidence="9 10" key="1">
    <citation type="submission" date="2010-01" db="EMBL/GenBank/DDBJ databases">
        <authorList>
            <person name="Weinstock G."/>
            <person name="Sodergren E."/>
            <person name="Clifton S."/>
            <person name="Fulton L."/>
            <person name="Fulton B."/>
            <person name="Courtney L."/>
            <person name="Fronick C."/>
            <person name="Harrison M."/>
            <person name="Strong C."/>
            <person name="Farmer C."/>
            <person name="Delahaunty K."/>
            <person name="Markovic C."/>
            <person name="Hall O."/>
            <person name="Minx P."/>
            <person name="Tomlinson C."/>
            <person name="Mitreva M."/>
            <person name="Nelson J."/>
            <person name="Hou S."/>
            <person name="Wollam A."/>
            <person name="Pepin K.H."/>
            <person name="Johnson M."/>
            <person name="Bhonagiri V."/>
            <person name="Nash W.E."/>
            <person name="Warren W."/>
            <person name="Chinwalla A."/>
            <person name="Mardis E.R."/>
            <person name="Wilson R.K."/>
        </authorList>
    </citation>
    <scope>NUCLEOTIDE SEQUENCE [LARGE SCALE GENOMIC DNA]</scope>
    <source>
        <strain evidence="9 10">DSM 13479</strain>
    </source>
</reference>
<dbReference type="InterPro" id="IPR038619">
    <property type="entry name" value="MraZ_sf"/>
</dbReference>
<evidence type="ECO:0000256" key="5">
    <source>
        <dbReference type="ARBA" id="ARBA00023125"/>
    </source>
</evidence>
<sequence>MYKQVISMFMGEYNHTVDAKGRLIVPSKFREQLGEEFVVTKGLDGCLFVYDNEEWKALEEKLKSLPLTNTNARKFNRFFLAGASSCEVDKQGRILLPAVLREFAGIEKDAVLVGVGSRIEIWSKDAWTAANTYDDMEEIAENMEGLGI</sequence>
<dbReference type="CDD" id="cd16320">
    <property type="entry name" value="MraZ_N"/>
    <property type="match status" value="1"/>
</dbReference>
<dbReference type="PANTHER" id="PTHR34701">
    <property type="entry name" value="TRANSCRIPTIONAL REGULATOR MRAZ"/>
    <property type="match status" value="1"/>
</dbReference>
<dbReference type="InterPro" id="IPR035644">
    <property type="entry name" value="MraZ_C"/>
</dbReference>
<name>D3AP82_9FIRM</name>
<dbReference type="SUPFAM" id="SSF89447">
    <property type="entry name" value="AbrB/MazE/MraZ-like"/>
    <property type="match status" value="1"/>
</dbReference>
<feature type="domain" description="SpoVT-AbrB" evidence="8">
    <location>
        <begin position="12"/>
        <end position="54"/>
    </location>
</feature>
<dbReference type="GO" id="GO:2000143">
    <property type="term" value="P:negative regulation of DNA-templated transcription initiation"/>
    <property type="evidence" value="ECO:0007669"/>
    <property type="project" value="TreeGrafter"/>
</dbReference>
<dbReference type="GO" id="GO:0009295">
    <property type="term" value="C:nucleoid"/>
    <property type="evidence" value="ECO:0007669"/>
    <property type="project" value="UniProtKB-SubCell"/>
</dbReference>
<dbReference type="HOGENOM" id="CLU_107907_0_5_9"/>
<dbReference type="Gene3D" id="3.40.1550.20">
    <property type="entry name" value="Transcriptional regulator MraZ domain"/>
    <property type="match status" value="1"/>
</dbReference>
<dbReference type="GO" id="GO:0003700">
    <property type="term" value="F:DNA-binding transcription factor activity"/>
    <property type="evidence" value="ECO:0007669"/>
    <property type="project" value="UniProtKB-UniRule"/>
</dbReference>
<keyword evidence="2 7" id="KW-0963">Cytoplasm</keyword>
<proteinExistence type="inferred from homology"/>
<dbReference type="Proteomes" id="UP000004968">
    <property type="component" value="Unassembled WGS sequence"/>
</dbReference>
<evidence type="ECO:0000313" key="9">
    <source>
        <dbReference type="EMBL" id="EFC96375.1"/>
    </source>
</evidence>
<dbReference type="PROSITE" id="PS51740">
    <property type="entry name" value="SPOVT_ABRB"/>
    <property type="match status" value="2"/>
</dbReference>
<dbReference type="GO" id="GO:0000976">
    <property type="term" value="F:transcription cis-regulatory region binding"/>
    <property type="evidence" value="ECO:0007669"/>
    <property type="project" value="TreeGrafter"/>
</dbReference>
<dbReference type="InterPro" id="IPR003444">
    <property type="entry name" value="MraZ"/>
</dbReference>
<feature type="domain" description="SpoVT-AbrB" evidence="8">
    <location>
        <begin position="83"/>
        <end position="126"/>
    </location>
</feature>
<gene>
    <name evidence="7 9" type="primary">mraZ</name>
    <name evidence="9" type="ORF">CLOSTHATH_05434</name>
</gene>
<dbReference type="InterPro" id="IPR037914">
    <property type="entry name" value="SpoVT-AbrB_sf"/>
</dbReference>
<dbReference type="NCBIfam" id="TIGR00242">
    <property type="entry name" value="division/cell wall cluster transcriptional repressor MraZ"/>
    <property type="match status" value="1"/>
</dbReference>
<evidence type="ECO:0000256" key="6">
    <source>
        <dbReference type="ARBA" id="ARBA00023163"/>
    </source>
</evidence>
<dbReference type="AlphaFoldDB" id="D3AP82"/>
<dbReference type="PANTHER" id="PTHR34701:SF1">
    <property type="entry name" value="TRANSCRIPTIONAL REGULATOR MRAZ"/>
    <property type="match status" value="1"/>
</dbReference>
<evidence type="ECO:0000256" key="3">
    <source>
        <dbReference type="ARBA" id="ARBA00022737"/>
    </source>
</evidence>
<dbReference type="InterPro" id="IPR020603">
    <property type="entry name" value="MraZ_dom"/>
</dbReference>
<evidence type="ECO:0000256" key="7">
    <source>
        <dbReference type="HAMAP-Rule" id="MF_01008"/>
    </source>
</evidence>
<keyword evidence="4 7" id="KW-0805">Transcription regulation</keyword>
<dbReference type="InterPro" id="IPR007159">
    <property type="entry name" value="SpoVT-AbrB_dom"/>
</dbReference>
<keyword evidence="3" id="KW-0677">Repeat</keyword>